<dbReference type="InterPro" id="IPR021719">
    <property type="entry name" value="Prot_inh_I78"/>
</dbReference>
<accession>A0ABS9RVJ1</accession>
<reference evidence="2 3" key="1">
    <citation type="submission" date="2022-02" db="EMBL/GenBank/DDBJ databases">
        <title>Halomonas fukangensis sp. nov., a halophilic bacterium isolated from a bulk soil of Kalidium foliatum at Fukang.</title>
        <authorList>
            <person name="Huang Y."/>
        </authorList>
    </citation>
    <scope>NUCLEOTIDE SEQUENCE [LARGE SCALE GENOMIC DNA]</scope>
    <source>
        <strain evidence="2 3">EGI 63088</strain>
    </source>
</reference>
<comment type="caution">
    <text evidence="2">The sequence shown here is derived from an EMBL/GenBank/DDBJ whole genome shotgun (WGS) entry which is preliminary data.</text>
</comment>
<dbReference type="Gene3D" id="3.30.10.10">
    <property type="entry name" value="Trypsin Inhibitor V, subunit A"/>
    <property type="match status" value="1"/>
</dbReference>
<dbReference type="EMBL" id="JAKVPY010000013">
    <property type="protein sequence ID" value="MCH4563869.1"/>
    <property type="molecule type" value="Genomic_DNA"/>
</dbReference>
<organism evidence="2 3">
    <name type="scientific">Halomonas flagellata</name>
    <dbReference type="NCBI Taxonomy" id="2920385"/>
    <lineage>
        <taxon>Bacteria</taxon>
        <taxon>Pseudomonadati</taxon>
        <taxon>Pseudomonadota</taxon>
        <taxon>Gammaproteobacteria</taxon>
        <taxon>Oceanospirillales</taxon>
        <taxon>Halomonadaceae</taxon>
        <taxon>Halomonas</taxon>
    </lineage>
</organism>
<evidence type="ECO:0000313" key="3">
    <source>
        <dbReference type="Proteomes" id="UP001202117"/>
    </source>
</evidence>
<evidence type="ECO:0000256" key="1">
    <source>
        <dbReference type="SAM" id="MobiDB-lite"/>
    </source>
</evidence>
<sequence length="107" mass="11153">MRLKIAGPLVIGLVVAGCASMSSPPPRDPAPRPPTVSEGGDGCGAGPVQDRVGRHYGESLGESIRRESGAGAFRVMRPGEAHTLEYRGDRLNVRLDEDGVITDIGCG</sequence>
<gene>
    <name evidence="2" type="ORF">MKP05_12100</name>
</gene>
<feature type="compositionally biased region" description="Pro residues" evidence="1">
    <location>
        <begin position="23"/>
        <end position="34"/>
    </location>
</feature>
<feature type="region of interest" description="Disordered" evidence="1">
    <location>
        <begin position="21"/>
        <end position="56"/>
    </location>
</feature>
<dbReference type="PANTHER" id="PTHR39600">
    <property type="entry name" value="PEPTIDASE INHIBITOR I78 FAMILY PROTEIN"/>
    <property type="match status" value="1"/>
</dbReference>
<evidence type="ECO:0000313" key="2">
    <source>
        <dbReference type="EMBL" id="MCH4563869.1"/>
    </source>
</evidence>
<dbReference type="PROSITE" id="PS51257">
    <property type="entry name" value="PROKAR_LIPOPROTEIN"/>
    <property type="match status" value="1"/>
</dbReference>
<dbReference type="Proteomes" id="UP001202117">
    <property type="component" value="Unassembled WGS sequence"/>
</dbReference>
<dbReference type="Pfam" id="PF11720">
    <property type="entry name" value="Inhibitor_I78"/>
    <property type="match status" value="1"/>
</dbReference>
<proteinExistence type="predicted"/>
<name>A0ABS9RVJ1_9GAMM</name>
<dbReference type="PANTHER" id="PTHR39600:SF1">
    <property type="entry name" value="PEPTIDASE INHIBITOR I78 FAMILY PROTEIN"/>
    <property type="match status" value="1"/>
</dbReference>
<dbReference type="RefSeq" id="WP_240568501.1">
    <property type="nucleotide sequence ID" value="NZ_JAKVPY010000013.1"/>
</dbReference>
<protein>
    <submittedName>
        <fullName evidence="2">I78 family peptidase inhibitor</fullName>
    </submittedName>
</protein>
<keyword evidence="3" id="KW-1185">Reference proteome</keyword>